<keyword evidence="2" id="KW-0067">ATP-binding</keyword>
<dbReference type="EMBL" id="FNIN01000001">
    <property type="protein sequence ID" value="SDN31126.1"/>
    <property type="molecule type" value="Genomic_DNA"/>
</dbReference>
<dbReference type="CDD" id="cd00009">
    <property type="entry name" value="AAA"/>
    <property type="match status" value="1"/>
</dbReference>
<reference evidence="8 9" key="1">
    <citation type="submission" date="2016-10" db="EMBL/GenBank/DDBJ databases">
        <authorList>
            <person name="de Groot N.N."/>
        </authorList>
    </citation>
    <scope>NUCLEOTIDE SEQUENCE [LARGE SCALE GENOMIC DNA]</scope>
    <source>
        <strain evidence="8 9">DSM 15269</strain>
    </source>
</reference>
<dbReference type="GO" id="GO:0006355">
    <property type="term" value="P:regulation of DNA-templated transcription"/>
    <property type="evidence" value="ECO:0007669"/>
    <property type="project" value="InterPro"/>
</dbReference>
<dbReference type="InterPro" id="IPR009057">
    <property type="entry name" value="Homeodomain-like_sf"/>
</dbReference>
<evidence type="ECO:0000256" key="5">
    <source>
        <dbReference type="ARBA" id="ARBA00023159"/>
    </source>
</evidence>
<dbReference type="InterPro" id="IPR025943">
    <property type="entry name" value="Sigma_54_int_dom_ATP-bd_2"/>
</dbReference>
<dbReference type="SUPFAM" id="SSF52540">
    <property type="entry name" value="P-loop containing nucleoside triphosphate hydrolases"/>
    <property type="match status" value="1"/>
</dbReference>
<dbReference type="FunFam" id="1.10.8.60:FF:000014">
    <property type="entry name" value="DNA-binding transcriptional regulator NtrC"/>
    <property type="match status" value="1"/>
</dbReference>
<dbReference type="FunFam" id="3.40.50.300:FF:000006">
    <property type="entry name" value="DNA-binding transcriptional regulator NtrC"/>
    <property type="match status" value="1"/>
</dbReference>
<proteinExistence type="predicted"/>
<keyword evidence="1" id="KW-0547">Nucleotide-binding</keyword>
<sequence>MHYLDILKEAVLELSFSKPLREGLTHLLEHVAKKMGYRHMSLAIFDPISQMIEFTIYSGYAKVPQKTYAPGEGIIGQVVKEKKPIIVPVMGDEPRFLNLAFNRDIQDLKRLSFIAVPVLLKNNDGLAEIFGVLTADIPRRSLEILKEQSEFLELLAIIIARHTSYLQDELTKKHFLPEFGKGDESEVQKEKIVFSSKAMSKIMTQISQVAPSKATVLLRGESGTGKELIAEAIHKLSKVKDGPLIKLNCAALPADLIESELFGHEKGAFTGAIHTKKGKFELAHKGTLFLDEIAELSLEAQAKLLRAIQEGEIQRVGGEKVIQVDVRIVCATHQPLEKLIQEKKFREDLYFRINVFPVYIPALRERRDDILPLAEHFLEYYANEYNKKIKRISTPAIDLLVQYHWPGNVRELKNCMERAVLICNEEVIRTYHLPPTLQTAESSATDIQLPFAEAVAKFEQEILIEALKKAKGNMLQVARELKASYRVINYKIKKYNINPKKFVR</sequence>
<dbReference type="PANTHER" id="PTHR32071">
    <property type="entry name" value="TRANSCRIPTIONAL REGULATORY PROTEIN"/>
    <property type="match status" value="1"/>
</dbReference>
<dbReference type="PROSITE" id="PS00676">
    <property type="entry name" value="SIGMA54_INTERACT_2"/>
    <property type="match status" value="1"/>
</dbReference>
<dbReference type="OrthoDB" id="9763792at2"/>
<protein>
    <submittedName>
        <fullName evidence="8">DNA-binding protein Fis</fullName>
    </submittedName>
</protein>
<dbReference type="Pfam" id="PF25601">
    <property type="entry name" value="AAA_lid_14"/>
    <property type="match status" value="1"/>
</dbReference>
<dbReference type="PROSITE" id="PS50045">
    <property type="entry name" value="SIGMA54_INTERACT_4"/>
    <property type="match status" value="1"/>
</dbReference>
<dbReference type="InterPro" id="IPR058031">
    <property type="entry name" value="AAA_lid_NorR"/>
</dbReference>
<evidence type="ECO:0000256" key="6">
    <source>
        <dbReference type="ARBA" id="ARBA00023163"/>
    </source>
</evidence>
<dbReference type="SMART" id="SM00382">
    <property type="entry name" value="AAA"/>
    <property type="match status" value="1"/>
</dbReference>
<dbReference type="GO" id="GO:0043565">
    <property type="term" value="F:sequence-specific DNA binding"/>
    <property type="evidence" value="ECO:0007669"/>
    <property type="project" value="InterPro"/>
</dbReference>
<dbReference type="InterPro" id="IPR025662">
    <property type="entry name" value="Sigma_54_int_dom_ATP-bd_1"/>
</dbReference>
<evidence type="ECO:0000256" key="1">
    <source>
        <dbReference type="ARBA" id="ARBA00022741"/>
    </source>
</evidence>
<keyword evidence="5" id="KW-0010">Activator</keyword>
<dbReference type="InterPro" id="IPR002197">
    <property type="entry name" value="HTH_Fis"/>
</dbReference>
<dbReference type="InterPro" id="IPR029016">
    <property type="entry name" value="GAF-like_dom_sf"/>
</dbReference>
<dbReference type="RefSeq" id="WP_092062465.1">
    <property type="nucleotide sequence ID" value="NZ_FNIN01000001.1"/>
</dbReference>
<dbReference type="Proteomes" id="UP000199602">
    <property type="component" value="Unassembled WGS sequence"/>
</dbReference>
<dbReference type="Gene3D" id="1.10.10.60">
    <property type="entry name" value="Homeodomain-like"/>
    <property type="match status" value="1"/>
</dbReference>
<dbReference type="SUPFAM" id="SSF55781">
    <property type="entry name" value="GAF domain-like"/>
    <property type="match status" value="1"/>
</dbReference>
<keyword evidence="9" id="KW-1185">Reference proteome</keyword>
<dbReference type="InterPro" id="IPR003018">
    <property type="entry name" value="GAF"/>
</dbReference>
<dbReference type="GO" id="GO:0005524">
    <property type="term" value="F:ATP binding"/>
    <property type="evidence" value="ECO:0007669"/>
    <property type="project" value="UniProtKB-KW"/>
</dbReference>
<evidence type="ECO:0000256" key="3">
    <source>
        <dbReference type="ARBA" id="ARBA00023015"/>
    </source>
</evidence>
<evidence type="ECO:0000256" key="4">
    <source>
        <dbReference type="ARBA" id="ARBA00023125"/>
    </source>
</evidence>
<dbReference type="Gene3D" id="3.40.50.300">
    <property type="entry name" value="P-loop containing nucleotide triphosphate hydrolases"/>
    <property type="match status" value="1"/>
</dbReference>
<dbReference type="Pfam" id="PF02954">
    <property type="entry name" value="HTH_8"/>
    <property type="match status" value="1"/>
</dbReference>
<dbReference type="Gene3D" id="1.10.8.60">
    <property type="match status" value="1"/>
</dbReference>
<dbReference type="PROSITE" id="PS00688">
    <property type="entry name" value="SIGMA54_INTERACT_3"/>
    <property type="match status" value="1"/>
</dbReference>
<keyword evidence="3" id="KW-0805">Transcription regulation</keyword>
<dbReference type="InterPro" id="IPR003593">
    <property type="entry name" value="AAA+_ATPase"/>
</dbReference>
<evidence type="ECO:0000313" key="8">
    <source>
        <dbReference type="EMBL" id="SDN31126.1"/>
    </source>
</evidence>
<evidence type="ECO:0000259" key="7">
    <source>
        <dbReference type="PROSITE" id="PS50045"/>
    </source>
</evidence>
<name>A0A1H0AED9_9BACT</name>
<dbReference type="PROSITE" id="PS00675">
    <property type="entry name" value="SIGMA54_INTERACT_1"/>
    <property type="match status" value="1"/>
</dbReference>
<dbReference type="SUPFAM" id="SSF46689">
    <property type="entry name" value="Homeodomain-like"/>
    <property type="match status" value="1"/>
</dbReference>
<evidence type="ECO:0000256" key="2">
    <source>
        <dbReference type="ARBA" id="ARBA00022840"/>
    </source>
</evidence>
<dbReference type="Pfam" id="PF00158">
    <property type="entry name" value="Sigma54_activat"/>
    <property type="match status" value="1"/>
</dbReference>
<dbReference type="Gene3D" id="3.30.450.40">
    <property type="match status" value="1"/>
</dbReference>
<evidence type="ECO:0000313" key="9">
    <source>
        <dbReference type="Proteomes" id="UP000199602"/>
    </source>
</evidence>
<dbReference type="InterPro" id="IPR025944">
    <property type="entry name" value="Sigma_54_int_dom_CS"/>
</dbReference>
<dbReference type="InterPro" id="IPR027417">
    <property type="entry name" value="P-loop_NTPase"/>
</dbReference>
<dbReference type="AlphaFoldDB" id="A0A1H0AED9"/>
<keyword evidence="6" id="KW-0804">Transcription</keyword>
<feature type="domain" description="Sigma-54 factor interaction" evidence="7">
    <location>
        <begin position="192"/>
        <end position="421"/>
    </location>
</feature>
<dbReference type="STRING" id="206665.SAMN04488516_101359"/>
<dbReference type="PRINTS" id="PR01590">
    <property type="entry name" value="HTHFIS"/>
</dbReference>
<gene>
    <name evidence="8" type="ORF">SAMN04488516_101359</name>
</gene>
<keyword evidence="4 8" id="KW-0238">DNA-binding</keyword>
<dbReference type="Pfam" id="PF01590">
    <property type="entry name" value="GAF"/>
    <property type="match status" value="1"/>
</dbReference>
<accession>A0A1H0AED9</accession>
<dbReference type="InterPro" id="IPR002078">
    <property type="entry name" value="Sigma_54_int"/>
</dbReference>
<organism evidence="8 9">
    <name type="scientific">Desulfonauticus submarinus</name>
    <dbReference type="NCBI Taxonomy" id="206665"/>
    <lineage>
        <taxon>Bacteria</taxon>
        <taxon>Pseudomonadati</taxon>
        <taxon>Thermodesulfobacteriota</taxon>
        <taxon>Desulfovibrionia</taxon>
        <taxon>Desulfovibrionales</taxon>
        <taxon>Desulfonauticaceae</taxon>
        <taxon>Desulfonauticus</taxon>
    </lineage>
</organism>